<keyword evidence="1" id="KW-0812">Transmembrane</keyword>
<gene>
    <name evidence="2" type="ORF">IV64_GL001306</name>
</gene>
<keyword evidence="3" id="KW-1185">Reference proteome</keyword>
<dbReference type="EMBL" id="JQCL01000013">
    <property type="protein sequence ID" value="KRO14453.1"/>
    <property type="molecule type" value="Genomic_DNA"/>
</dbReference>
<protein>
    <recommendedName>
        <fullName evidence="4">Integral membrane protein</fullName>
    </recommendedName>
</protein>
<sequence>MTKKCFNHRAAMIAGVTGGIISGLVKLGWENILPPRTPERDQTNPPQQLLQQVGVPASVTHATYSYSGHDLPVVSYMMHFGFSTTFAVAYSLWARKHPKAKAGSSALFGLGIFSAFHQVILPALGTIPAAKDQPATEHVSEALGHVLWMWTADWVSATVYNRLTADKKKAK</sequence>
<reference evidence="2 3" key="1">
    <citation type="journal article" date="2015" name="Genome Announc.">
        <title>Expanding the biotechnology potential of lactobacilli through comparative genomics of 213 strains and associated genera.</title>
        <authorList>
            <person name="Sun Z."/>
            <person name="Harris H.M."/>
            <person name="McCann A."/>
            <person name="Guo C."/>
            <person name="Argimon S."/>
            <person name="Zhang W."/>
            <person name="Yang X."/>
            <person name="Jeffery I.B."/>
            <person name="Cooney J.C."/>
            <person name="Kagawa T.F."/>
            <person name="Liu W."/>
            <person name="Song Y."/>
            <person name="Salvetti E."/>
            <person name="Wrobel A."/>
            <person name="Rasinkangas P."/>
            <person name="Parkhill J."/>
            <person name="Rea M.C."/>
            <person name="O'Sullivan O."/>
            <person name="Ritari J."/>
            <person name="Douillard F.P."/>
            <person name="Paul Ross R."/>
            <person name="Yang R."/>
            <person name="Briner A.E."/>
            <person name="Felis G.E."/>
            <person name="de Vos W.M."/>
            <person name="Barrangou R."/>
            <person name="Klaenhammer T.R."/>
            <person name="Caufield P.W."/>
            <person name="Cui Y."/>
            <person name="Zhang H."/>
            <person name="O'Toole P.W."/>
        </authorList>
    </citation>
    <scope>NUCLEOTIDE SEQUENCE [LARGE SCALE GENOMIC DNA]</scope>
    <source>
        <strain evidence="2 3">LMG 26013</strain>
    </source>
</reference>
<dbReference type="OrthoDB" id="1629003at2"/>
<dbReference type="PATRIC" id="fig|942150.3.peg.1345"/>
<name>A0A0R2ML84_9LACO</name>
<keyword evidence="1" id="KW-1133">Transmembrane helix</keyword>
<feature type="transmembrane region" description="Helical" evidence="1">
    <location>
        <begin position="12"/>
        <end position="29"/>
    </location>
</feature>
<comment type="caution">
    <text evidence="2">The sequence shown here is derived from an EMBL/GenBank/DDBJ whole genome shotgun (WGS) entry which is preliminary data.</text>
</comment>
<evidence type="ECO:0000256" key="1">
    <source>
        <dbReference type="SAM" id="Phobius"/>
    </source>
</evidence>
<feature type="transmembrane region" description="Helical" evidence="1">
    <location>
        <begin position="142"/>
        <end position="163"/>
    </location>
</feature>
<organism evidence="2 3">
    <name type="scientific">Lactiplantibacillus xiangfangensis</name>
    <dbReference type="NCBI Taxonomy" id="942150"/>
    <lineage>
        <taxon>Bacteria</taxon>
        <taxon>Bacillati</taxon>
        <taxon>Bacillota</taxon>
        <taxon>Bacilli</taxon>
        <taxon>Lactobacillales</taxon>
        <taxon>Lactobacillaceae</taxon>
        <taxon>Lactiplantibacillus</taxon>
    </lineage>
</organism>
<feature type="transmembrane region" description="Helical" evidence="1">
    <location>
        <begin position="106"/>
        <end position="130"/>
    </location>
</feature>
<accession>A0A0R2ML84</accession>
<dbReference type="STRING" id="942150.IV64_GL001306"/>
<evidence type="ECO:0000313" key="2">
    <source>
        <dbReference type="EMBL" id="KRO14453.1"/>
    </source>
</evidence>
<dbReference type="AlphaFoldDB" id="A0A0R2ML84"/>
<dbReference type="InterPro" id="IPR009898">
    <property type="entry name" value="DUF1440"/>
</dbReference>
<proteinExistence type="predicted"/>
<dbReference type="Pfam" id="PF07274">
    <property type="entry name" value="DUF1440"/>
    <property type="match status" value="1"/>
</dbReference>
<evidence type="ECO:0000313" key="3">
    <source>
        <dbReference type="Proteomes" id="UP000051783"/>
    </source>
</evidence>
<feature type="transmembrane region" description="Helical" evidence="1">
    <location>
        <begin position="73"/>
        <end position="94"/>
    </location>
</feature>
<dbReference type="Proteomes" id="UP000051783">
    <property type="component" value="Unassembled WGS sequence"/>
</dbReference>
<evidence type="ECO:0008006" key="4">
    <source>
        <dbReference type="Google" id="ProtNLM"/>
    </source>
</evidence>
<keyword evidence="1" id="KW-0472">Membrane</keyword>
<dbReference type="RefSeq" id="WP_057705423.1">
    <property type="nucleotide sequence ID" value="NZ_JQCL01000013.1"/>
</dbReference>